<dbReference type="EMBL" id="AYUF01000485">
    <property type="protein sequence ID" value="ETK01361.1"/>
    <property type="molecule type" value="Genomic_DNA"/>
</dbReference>
<gene>
    <name evidence="1" type="ORF">N425_10215</name>
</gene>
<dbReference type="AlphaFoldDB" id="W2C4I1"/>
<organism evidence="1 2">
    <name type="scientific">Tannerella sp. oral taxon BU063 isolate Cell 2</name>
    <dbReference type="NCBI Taxonomy" id="1411148"/>
    <lineage>
        <taxon>Bacteria</taxon>
        <taxon>Pseudomonadati</taxon>
        <taxon>Bacteroidota</taxon>
        <taxon>Bacteroidia</taxon>
        <taxon>Bacteroidales</taxon>
        <taxon>Tannerellaceae</taxon>
        <taxon>Tannerella</taxon>
    </lineage>
</organism>
<name>W2C4I1_9BACT</name>
<protein>
    <submittedName>
        <fullName evidence="1">Uncharacterized protein</fullName>
    </submittedName>
</protein>
<reference evidence="1 2" key="1">
    <citation type="submission" date="2013-11" db="EMBL/GenBank/DDBJ databases">
        <title>Single cell genomics of uncultured Tannerella BU063 (oral taxon 286).</title>
        <authorList>
            <person name="Beall C.J."/>
            <person name="Campbell A.G."/>
            <person name="Griffen A.L."/>
            <person name="Podar M."/>
            <person name="Leys E.J."/>
        </authorList>
    </citation>
    <scope>NUCLEOTIDE SEQUENCE [LARGE SCALE GENOMIC DNA]</scope>
    <source>
        <strain evidence="1">Cell 2</strain>
    </source>
</reference>
<evidence type="ECO:0000313" key="1">
    <source>
        <dbReference type="EMBL" id="ETK01361.1"/>
    </source>
</evidence>
<proteinExistence type="predicted"/>
<accession>W2C4I1</accession>
<sequence>MSYGMDQISAWIDGVQSGVYPIRLISEVAVFGGKTVGVDASLGIFFPNKPQTAVV</sequence>
<comment type="caution">
    <text evidence="1">The sequence shown here is derived from an EMBL/GenBank/DDBJ whole genome shotgun (WGS) entry which is preliminary data.</text>
</comment>
<dbReference type="Proteomes" id="UP000018837">
    <property type="component" value="Unassembled WGS sequence"/>
</dbReference>
<evidence type="ECO:0000313" key="2">
    <source>
        <dbReference type="Proteomes" id="UP000018837"/>
    </source>
</evidence>